<proteinExistence type="predicted"/>
<dbReference type="SUPFAM" id="SSF51419">
    <property type="entry name" value="PLP-binding barrel"/>
    <property type="match status" value="1"/>
</dbReference>
<organism evidence="3 4">
    <name type="scientific">Escherichia coli</name>
    <dbReference type="NCBI Taxonomy" id="562"/>
    <lineage>
        <taxon>Bacteria</taxon>
        <taxon>Pseudomonadati</taxon>
        <taxon>Pseudomonadota</taxon>
        <taxon>Gammaproteobacteria</taxon>
        <taxon>Enterobacterales</taxon>
        <taxon>Enterobacteriaceae</taxon>
        <taxon>Escherichia</taxon>
    </lineage>
</organism>
<dbReference type="InterPro" id="IPR029066">
    <property type="entry name" value="PLP-binding_barrel"/>
</dbReference>
<evidence type="ECO:0000313" key="4">
    <source>
        <dbReference type="Proteomes" id="UP000372890"/>
    </source>
</evidence>
<feature type="domain" description="Alanine racemase N-terminal" evidence="1">
    <location>
        <begin position="17"/>
        <end position="173"/>
    </location>
</feature>
<sequence>MRRAGLPVAHQGHLVQIPCHQVSDAVEQGTDVITVFTLDKAREISAAAVKTGRVQSVLLKVYSDDDFLYPGQESGFVQHSLHEVVAEIQNLPGLHLAGLTHFPCLLWDEAAGKVLPTPNLHTLVQARDQLAKSGIAIEQLNAPSATSCTSLPLLAEYGVTHTEPGHALTGTIPANQQGDQPERIAMLWLSEISHHFRGDSYCYGGGYYRRGHAQHALVFTPENQRITETYLNAVDDSSIDYTLPLAGEHPVSSAVVLCFRTQIFITRSDVVLVSGIHRGEPEIVGRYDSLGNPLEA</sequence>
<dbReference type="Pfam" id="PF21279">
    <property type="entry name" value="YhfX-like_C"/>
    <property type="match status" value="1"/>
</dbReference>
<dbReference type="Proteomes" id="UP000372890">
    <property type="component" value="Unassembled WGS sequence"/>
</dbReference>
<feature type="domain" description="YhfX-like C-terminal" evidence="2">
    <location>
        <begin position="187"/>
        <end position="283"/>
    </location>
</feature>
<dbReference type="EMBL" id="CAADIS010000005">
    <property type="protein sequence ID" value="VFS31356.1"/>
    <property type="molecule type" value="Genomic_DNA"/>
</dbReference>
<dbReference type="AlphaFoldDB" id="A0A484Y6R1"/>
<dbReference type="InterPro" id="IPR048449">
    <property type="entry name" value="YhfX-like_C"/>
</dbReference>
<name>A0A484Y6R1_ECOLX</name>
<dbReference type="Gene3D" id="2.40.37.30">
    <property type="match status" value="1"/>
</dbReference>
<evidence type="ECO:0000259" key="1">
    <source>
        <dbReference type="Pfam" id="PF01168"/>
    </source>
</evidence>
<evidence type="ECO:0000259" key="2">
    <source>
        <dbReference type="Pfam" id="PF21279"/>
    </source>
</evidence>
<dbReference type="Pfam" id="PF01168">
    <property type="entry name" value="Ala_racemase_N"/>
    <property type="match status" value="1"/>
</dbReference>
<accession>A0A484Y6R1</accession>
<evidence type="ECO:0000313" key="3">
    <source>
        <dbReference type="EMBL" id="VFS31356.1"/>
    </source>
</evidence>
<dbReference type="InterPro" id="IPR001608">
    <property type="entry name" value="Ala_racemase_N"/>
</dbReference>
<protein>
    <submittedName>
        <fullName evidence="3">Alanine racemase like protein</fullName>
    </submittedName>
</protein>
<gene>
    <name evidence="3" type="ORF">NCTC9001_04168</name>
</gene>
<reference evidence="3 4" key="1">
    <citation type="submission" date="2019-03" db="EMBL/GenBank/DDBJ databases">
        <authorList>
            <consortium name="Pathogen Informatics"/>
        </authorList>
    </citation>
    <scope>NUCLEOTIDE SEQUENCE [LARGE SCALE GENOMIC DNA]</scope>
    <source>
        <strain evidence="3 4">NCTC9001</strain>
    </source>
</reference>